<dbReference type="SUPFAM" id="SSF47794">
    <property type="entry name" value="Rad51 N-terminal domain-like"/>
    <property type="match status" value="1"/>
</dbReference>
<feature type="compositionally biased region" description="Polar residues" evidence="1">
    <location>
        <begin position="113"/>
        <end position="127"/>
    </location>
</feature>
<dbReference type="AlphaFoldDB" id="A0A1N6YGS3"/>
<evidence type="ECO:0000313" key="4">
    <source>
        <dbReference type="Proteomes" id="UP000186914"/>
    </source>
</evidence>
<accession>A0A1N6YGS3</accession>
<protein>
    <recommendedName>
        <fullName evidence="2">DUF7409 domain-containing protein</fullName>
    </recommendedName>
</protein>
<feature type="region of interest" description="Disordered" evidence="1">
    <location>
        <begin position="109"/>
        <end position="150"/>
    </location>
</feature>
<evidence type="ECO:0000256" key="1">
    <source>
        <dbReference type="SAM" id="MobiDB-lite"/>
    </source>
</evidence>
<dbReference type="InterPro" id="IPR055832">
    <property type="entry name" value="DUF7409"/>
</dbReference>
<dbReference type="EMBL" id="FTNO01000001">
    <property type="protein sequence ID" value="SIR13763.1"/>
    <property type="molecule type" value="Genomic_DNA"/>
</dbReference>
<dbReference type="Proteomes" id="UP000186914">
    <property type="component" value="Unassembled WGS sequence"/>
</dbReference>
<sequence>MGGQNESVRVVTENDTIGREAETVHPTDIAFVGPATATVIEDADFEGEAIQNRTVSYEMLREAGVNPGVAGRLRKEHSLSWSFESGNDLTDRSNKIRGLKDDERAWIAASSGDWEQQSTETATTDGSGDTEAEEAAWRDRSSPDPVTDVPEIDNQLANELAEAGITSVRSMAIADPERVADSLSFDFERVNRWRNAARDLL</sequence>
<evidence type="ECO:0000313" key="3">
    <source>
        <dbReference type="EMBL" id="SIR13763.1"/>
    </source>
</evidence>
<keyword evidence="4" id="KW-1185">Reference proteome</keyword>
<organism evidence="3 4">
    <name type="scientific">Haladaptatus litoreus</name>
    <dbReference type="NCBI Taxonomy" id="553468"/>
    <lineage>
        <taxon>Archaea</taxon>
        <taxon>Methanobacteriati</taxon>
        <taxon>Methanobacteriota</taxon>
        <taxon>Stenosarchaea group</taxon>
        <taxon>Halobacteria</taxon>
        <taxon>Halobacteriales</taxon>
        <taxon>Haladaptataceae</taxon>
        <taxon>Haladaptatus</taxon>
    </lineage>
</organism>
<dbReference type="Gene3D" id="1.10.150.20">
    <property type="entry name" value="5' to 3' exonuclease, C-terminal subdomain"/>
    <property type="match status" value="1"/>
</dbReference>
<name>A0A1N6YGS3_9EURY</name>
<feature type="region of interest" description="Disordered" evidence="1">
    <location>
        <begin position="1"/>
        <end position="22"/>
    </location>
</feature>
<reference evidence="4" key="1">
    <citation type="submission" date="2017-01" db="EMBL/GenBank/DDBJ databases">
        <authorList>
            <person name="Varghese N."/>
            <person name="Submissions S."/>
        </authorList>
    </citation>
    <scope>NUCLEOTIDE SEQUENCE [LARGE SCALE GENOMIC DNA]</scope>
    <source>
        <strain evidence="4">CGMCC 1.7737</strain>
    </source>
</reference>
<feature type="domain" description="DUF7409" evidence="2">
    <location>
        <begin position="30"/>
        <end position="75"/>
    </location>
</feature>
<dbReference type="Pfam" id="PF24158">
    <property type="entry name" value="DUF7409"/>
    <property type="match status" value="1"/>
</dbReference>
<evidence type="ECO:0000259" key="2">
    <source>
        <dbReference type="Pfam" id="PF24158"/>
    </source>
</evidence>
<gene>
    <name evidence="3" type="ORF">SAMN05421858_1560</name>
</gene>
<dbReference type="InterPro" id="IPR010995">
    <property type="entry name" value="DNA_repair_Rad51/TF_NusA_a-hlx"/>
</dbReference>
<dbReference type="GO" id="GO:0000166">
    <property type="term" value="F:nucleotide binding"/>
    <property type="evidence" value="ECO:0007669"/>
    <property type="project" value="InterPro"/>
</dbReference>
<proteinExistence type="predicted"/>